<dbReference type="InterPro" id="IPR016024">
    <property type="entry name" value="ARM-type_fold"/>
</dbReference>
<dbReference type="KEGG" id="amar:AMRN_0575"/>
<gene>
    <name evidence="1" type="ORF">AMRN_0575</name>
    <name evidence="2" type="ORF">CPH92_09430</name>
</gene>
<accession>A0A347TIB4</accession>
<dbReference type="PANTHER" id="PTHR34070:SF1">
    <property type="entry name" value="DNA ALKYLATION REPAIR PROTEIN"/>
    <property type="match status" value="1"/>
</dbReference>
<dbReference type="PANTHER" id="PTHR34070">
    <property type="entry name" value="ARMADILLO-TYPE FOLD"/>
    <property type="match status" value="1"/>
</dbReference>
<dbReference type="Proteomes" id="UP000264693">
    <property type="component" value="Chromosome"/>
</dbReference>
<dbReference type="InterPro" id="IPR014825">
    <property type="entry name" value="DNA_alkylation"/>
</dbReference>
<evidence type="ECO:0000313" key="1">
    <source>
        <dbReference type="EMBL" id="AXX86342.1"/>
    </source>
</evidence>
<dbReference type="RefSeq" id="WP_099311472.1">
    <property type="nucleotide sequence ID" value="NZ_CP032101.1"/>
</dbReference>
<dbReference type="Gene3D" id="1.25.10.90">
    <property type="match status" value="1"/>
</dbReference>
<dbReference type="EMBL" id="NXAO01000045">
    <property type="protein sequence ID" value="PHO14929.1"/>
    <property type="molecule type" value="Genomic_DNA"/>
</dbReference>
<sequence length="236" mass="28148">MNITKQIKEDLAIFTNINNVQTYKSFFKTKAGDYAHKDVFLGIKVPDIRKIVKKYFLDLCFSHIDEFLHSPYHEYRMFALLVLTYQYKSKKLNKKEEIFNFYIQNISWVNNWDLIDVTSPHIVGDYLIKEDKSILYEFARSNNLWKKRVAIISTFAFINNGNYQDTLKIADILLKDEHDLIHKAVGWAIRNVGKKDENTMIEFLNQRYKKMPRTMLRYAIEKLPEQLRQNYLKGTI</sequence>
<dbReference type="EMBL" id="CP032101">
    <property type="protein sequence ID" value="AXX86342.1"/>
    <property type="molecule type" value="Genomic_DNA"/>
</dbReference>
<proteinExistence type="predicted"/>
<evidence type="ECO:0000313" key="3">
    <source>
        <dbReference type="Proteomes" id="UP000224740"/>
    </source>
</evidence>
<dbReference type="Pfam" id="PF08713">
    <property type="entry name" value="DNA_alkylation"/>
    <property type="match status" value="1"/>
</dbReference>
<evidence type="ECO:0000313" key="4">
    <source>
        <dbReference type="Proteomes" id="UP000264693"/>
    </source>
</evidence>
<protein>
    <submittedName>
        <fullName evidence="1">AlkD-like DNA glycosylase</fullName>
    </submittedName>
    <submittedName>
        <fullName evidence="2">DNA alkylation repair protein</fullName>
    </submittedName>
</protein>
<evidence type="ECO:0000313" key="2">
    <source>
        <dbReference type="EMBL" id="PHO14929.1"/>
    </source>
</evidence>
<reference evidence="2" key="2">
    <citation type="submission" date="2017-09" db="EMBL/GenBank/DDBJ databases">
        <authorList>
            <person name="Perez-Cataluna A."/>
            <person name="Figueras M.J."/>
            <person name="Salas-Masso N."/>
        </authorList>
    </citation>
    <scope>NUCLEOTIDE SEQUENCE</scope>
    <source>
        <strain evidence="2">CECT 7727</strain>
    </source>
</reference>
<reference evidence="3" key="1">
    <citation type="submission" date="2017-09" db="EMBL/GenBank/DDBJ databases">
        <title>Arcobacter canalis sp. nov., a new species isolated from a water canal contaminated with urban sewage.</title>
        <authorList>
            <person name="Perez-Cataluna A."/>
            <person name="Salas-Masso N."/>
            <person name="Figueras M.J."/>
        </authorList>
    </citation>
    <scope>NUCLEOTIDE SEQUENCE [LARGE SCALE GENOMIC DNA]</scope>
    <source>
        <strain evidence="3">CECT 7727</strain>
    </source>
</reference>
<keyword evidence="3" id="KW-1185">Reference proteome</keyword>
<dbReference type="SUPFAM" id="SSF48371">
    <property type="entry name" value="ARM repeat"/>
    <property type="match status" value="1"/>
</dbReference>
<dbReference type="Proteomes" id="UP000224740">
    <property type="component" value="Unassembled WGS sequence"/>
</dbReference>
<dbReference type="AlphaFoldDB" id="A0A347TIB4"/>
<reference evidence="1 4" key="3">
    <citation type="submission" date="2018-08" db="EMBL/GenBank/DDBJ databases">
        <title>Complete genome of the Arcobacter marinus type strain JCM 15502.</title>
        <authorList>
            <person name="Miller W.G."/>
            <person name="Yee E."/>
            <person name="Huynh S."/>
            <person name="Parker C.T."/>
        </authorList>
    </citation>
    <scope>NUCLEOTIDE SEQUENCE [LARGE SCALE GENOMIC DNA]</scope>
    <source>
        <strain evidence="1 4">JCM 15502</strain>
    </source>
</reference>
<name>A0A347TIB4_9BACT</name>
<dbReference type="CDD" id="cd06561">
    <property type="entry name" value="AlkD_like"/>
    <property type="match status" value="1"/>
</dbReference>
<organism evidence="1 4">
    <name type="scientific">Malaciobacter marinus</name>
    <dbReference type="NCBI Taxonomy" id="505249"/>
    <lineage>
        <taxon>Bacteria</taxon>
        <taxon>Pseudomonadati</taxon>
        <taxon>Campylobacterota</taxon>
        <taxon>Epsilonproteobacteria</taxon>
        <taxon>Campylobacterales</taxon>
        <taxon>Arcobacteraceae</taxon>
        <taxon>Malaciobacter</taxon>
    </lineage>
</organism>